<organism evidence="1 2">
    <name type="scientific">Characodon lateralis</name>
    <dbReference type="NCBI Taxonomy" id="208331"/>
    <lineage>
        <taxon>Eukaryota</taxon>
        <taxon>Metazoa</taxon>
        <taxon>Chordata</taxon>
        <taxon>Craniata</taxon>
        <taxon>Vertebrata</taxon>
        <taxon>Euteleostomi</taxon>
        <taxon>Actinopterygii</taxon>
        <taxon>Neopterygii</taxon>
        <taxon>Teleostei</taxon>
        <taxon>Neoteleostei</taxon>
        <taxon>Acanthomorphata</taxon>
        <taxon>Ovalentaria</taxon>
        <taxon>Atherinomorphae</taxon>
        <taxon>Cyprinodontiformes</taxon>
        <taxon>Goodeidae</taxon>
        <taxon>Characodon</taxon>
    </lineage>
</organism>
<keyword evidence="2" id="KW-1185">Reference proteome</keyword>
<proteinExistence type="predicted"/>
<evidence type="ECO:0000313" key="2">
    <source>
        <dbReference type="Proteomes" id="UP001352852"/>
    </source>
</evidence>
<sequence length="104" mass="11817">MSFCIMTLLHDPGEGHTVDPFIHDNRLSCSCLYMRNVGMSVWDVKGTWEAQIGKIPAINQASMTLKKYVGTQRVIHTEHKDSLKQRGFLCCALLEGHHCILQFK</sequence>
<accession>A0ABU7F0A4</accession>
<reference evidence="1 2" key="1">
    <citation type="submission" date="2021-06" db="EMBL/GenBank/DDBJ databases">
        <authorList>
            <person name="Palmer J.M."/>
        </authorList>
    </citation>
    <scope>NUCLEOTIDE SEQUENCE [LARGE SCALE GENOMIC DNA]</scope>
    <source>
        <strain evidence="1 2">CL_MEX2019</strain>
        <tissue evidence="1">Muscle</tissue>
    </source>
</reference>
<protein>
    <submittedName>
        <fullName evidence="1">Uncharacterized protein</fullName>
    </submittedName>
</protein>
<evidence type="ECO:0000313" key="1">
    <source>
        <dbReference type="EMBL" id="MED6292881.1"/>
    </source>
</evidence>
<name>A0ABU7F0A4_9TELE</name>
<comment type="caution">
    <text evidence="1">The sequence shown here is derived from an EMBL/GenBank/DDBJ whole genome shotgun (WGS) entry which is preliminary data.</text>
</comment>
<dbReference type="Proteomes" id="UP001352852">
    <property type="component" value="Unassembled WGS sequence"/>
</dbReference>
<gene>
    <name evidence="1" type="ORF">CHARACLAT_005136</name>
</gene>
<dbReference type="EMBL" id="JAHUTJ010074022">
    <property type="protein sequence ID" value="MED6292881.1"/>
    <property type="molecule type" value="Genomic_DNA"/>
</dbReference>